<feature type="compositionally biased region" description="Low complexity" evidence="1">
    <location>
        <begin position="210"/>
        <end position="225"/>
    </location>
</feature>
<feature type="region of interest" description="Disordered" evidence="1">
    <location>
        <begin position="210"/>
        <end position="233"/>
    </location>
</feature>
<dbReference type="WBParaSite" id="ACAC_0001039701-mRNA-1">
    <property type="protein sequence ID" value="ACAC_0001039701-mRNA-1"/>
    <property type="gene ID" value="ACAC_0001039701"/>
</dbReference>
<feature type="region of interest" description="Disordered" evidence="1">
    <location>
        <begin position="254"/>
        <end position="280"/>
    </location>
</feature>
<keyword evidence="2" id="KW-1185">Reference proteome</keyword>
<name>A0A158PB40_ANGCA</name>
<proteinExistence type="predicted"/>
<accession>A0A158PB40</accession>
<feature type="region of interest" description="Disordered" evidence="1">
    <location>
        <begin position="171"/>
        <end position="194"/>
    </location>
</feature>
<organism evidence="2 3">
    <name type="scientific">Angiostrongylus cantonensis</name>
    <name type="common">Rat lungworm</name>
    <dbReference type="NCBI Taxonomy" id="6313"/>
    <lineage>
        <taxon>Eukaryota</taxon>
        <taxon>Metazoa</taxon>
        <taxon>Ecdysozoa</taxon>
        <taxon>Nematoda</taxon>
        <taxon>Chromadorea</taxon>
        <taxon>Rhabditida</taxon>
        <taxon>Rhabditina</taxon>
        <taxon>Rhabditomorpha</taxon>
        <taxon>Strongyloidea</taxon>
        <taxon>Metastrongylidae</taxon>
        <taxon>Angiostrongylus</taxon>
    </lineage>
</organism>
<evidence type="ECO:0000256" key="1">
    <source>
        <dbReference type="SAM" id="MobiDB-lite"/>
    </source>
</evidence>
<evidence type="ECO:0000313" key="3">
    <source>
        <dbReference type="WBParaSite" id="ACAC_0001039701-mRNA-1"/>
    </source>
</evidence>
<dbReference type="STRING" id="6313.A0A158PB40"/>
<reference evidence="3" key="2">
    <citation type="submission" date="2016-04" db="UniProtKB">
        <authorList>
            <consortium name="WormBaseParasite"/>
        </authorList>
    </citation>
    <scope>IDENTIFICATION</scope>
</reference>
<dbReference type="AlphaFoldDB" id="A0A158PB40"/>
<feature type="compositionally biased region" description="Polar residues" evidence="1">
    <location>
        <begin position="254"/>
        <end position="265"/>
    </location>
</feature>
<evidence type="ECO:0000313" key="2">
    <source>
        <dbReference type="Proteomes" id="UP000035642"/>
    </source>
</evidence>
<feature type="region of interest" description="Disordered" evidence="1">
    <location>
        <begin position="57"/>
        <end position="79"/>
    </location>
</feature>
<dbReference type="Proteomes" id="UP000035642">
    <property type="component" value="Unassembled WGS sequence"/>
</dbReference>
<feature type="compositionally biased region" description="Low complexity" evidence="1">
    <location>
        <begin position="109"/>
        <end position="125"/>
    </location>
</feature>
<feature type="region of interest" description="Disordered" evidence="1">
    <location>
        <begin position="106"/>
        <end position="125"/>
    </location>
</feature>
<feature type="compositionally biased region" description="Low complexity" evidence="1">
    <location>
        <begin position="62"/>
        <end position="76"/>
    </location>
</feature>
<reference evidence="2" key="1">
    <citation type="submission" date="2012-09" db="EMBL/GenBank/DDBJ databases">
        <authorList>
            <person name="Martin A.A."/>
        </authorList>
    </citation>
    <scope>NUCLEOTIDE SEQUENCE</scope>
</reference>
<sequence length="628" mass="71035">MAYGQRKGFENLPALNLEDCSVIPKKIPSTVIDRLNHFMDPFEEERRLSRTEAKVVEVPEKSVSTSPPCNTTTSTTGVDEELSPAVRAHKNEDLLPNVKIPKIELSRMKSSTTSEKSESNSLVSSDLDKTSIVKLRFNCNLHRAREDAKREVDMNAFDRFWRYYYKKNDTTDGATGSSQSERKDSCRNRHHGHPSTIDRVVMYYTSTRRPSATPSLSLLSHSSEPPTERSHHSDAGADLFVQRRKCMLAVQQDPLTSEPSGNTAMSHDKTSTHCMSDTSSNSDELIGNGHFFLLSETSGSEPALLRPSTFSRATRDLLEDKSTSTADLDPSILDISSSDRRGLENTYKRTVRDKSTVTSPMLDYIETSSKKEMRDQMTSTSSSFLSSSSLPVVVLEDTPEMDASLPDFKDQLTDLESSSMEDLLAIDTRPSSSNRKSVTFGDTIDIDVVAQEYRMRSPSPDNRHITVKPILKKEDKQRESMRRLLGYVAERLYKDLLMLVEERDRSIHALELTSSDQDAVVFSVNSTIFQQVWSKLKDMALDGAAAQFVNGVRHSSELTLNVKRRLLDKRESHPVTHRKPRSEFEMACDFSRRLSQIREQMVRRDSETFDDNRSMEELMCAMSRIMTG</sequence>
<protein>
    <submittedName>
        <fullName evidence="3">BSD domain-containing protein</fullName>
    </submittedName>
</protein>